<proteinExistence type="predicted"/>
<evidence type="ECO:0000313" key="2">
    <source>
        <dbReference type="Proteomes" id="UP000681720"/>
    </source>
</evidence>
<accession>A0A8S3AMU3</accession>
<gene>
    <name evidence="1" type="ORF">GIL414_LOCUS43886</name>
</gene>
<reference evidence="1" key="1">
    <citation type="submission" date="2021-02" db="EMBL/GenBank/DDBJ databases">
        <authorList>
            <person name="Nowell W R."/>
        </authorList>
    </citation>
    <scope>NUCLEOTIDE SEQUENCE</scope>
</reference>
<organism evidence="1 2">
    <name type="scientific">Rotaria magnacalcarata</name>
    <dbReference type="NCBI Taxonomy" id="392030"/>
    <lineage>
        <taxon>Eukaryota</taxon>
        <taxon>Metazoa</taxon>
        <taxon>Spiralia</taxon>
        <taxon>Gnathifera</taxon>
        <taxon>Rotifera</taxon>
        <taxon>Eurotatoria</taxon>
        <taxon>Bdelloidea</taxon>
        <taxon>Philodinida</taxon>
        <taxon>Philodinidae</taxon>
        <taxon>Rotaria</taxon>
    </lineage>
</organism>
<sequence length="68" mass="8067">MWQKFCEHIHRQNLFNEYNCPPFNLLLGQSLKARSGRYLMLIGDSESAIDYVERFINVHQKKLNVGVR</sequence>
<feature type="non-terminal residue" evidence="1">
    <location>
        <position position="68"/>
    </location>
</feature>
<evidence type="ECO:0000313" key="1">
    <source>
        <dbReference type="EMBL" id="CAF4721821.1"/>
    </source>
</evidence>
<comment type="caution">
    <text evidence="1">The sequence shown here is derived from an EMBL/GenBank/DDBJ whole genome shotgun (WGS) entry which is preliminary data.</text>
</comment>
<dbReference type="EMBL" id="CAJOBJ010131134">
    <property type="protein sequence ID" value="CAF4721821.1"/>
    <property type="molecule type" value="Genomic_DNA"/>
</dbReference>
<name>A0A8S3AMU3_9BILA</name>
<dbReference type="Proteomes" id="UP000681720">
    <property type="component" value="Unassembled WGS sequence"/>
</dbReference>
<dbReference type="AlphaFoldDB" id="A0A8S3AMU3"/>
<protein>
    <submittedName>
        <fullName evidence="1">Uncharacterized protein</fullName>
    </submittedName>
</protein>